<dbReference type="OrthoDB" id="7305302at2"/>
<accession>A0A1C3RFV2</accession>
<dbReference type="Pfam" id="PF01814">
    <property type="entry name" value="Hemerythrin"/>
    <property type="match status" value="1"/>
</dbReference>
<dbReference type="PANTHER" id="PTHR37164">
    <property type="entry name" value="BACTERIOHEMERYTHRIN"/>
    <property type="match status" value="1"/>
</dbReference>
<sequence length="136" mass="15864">MIEISWAYKKHSVGNDKLDEQHKMLLNLINQLFVQSSVLVNPEHDKGYGFILDALMKYVDGHLAYEESLLEQIGYADLDNHKIAHQKFLDKVQSLSLESADEGLKKDLVHFLMNWWENHIMTEDMKYKPFVEALSN</sequence>
<dbReference type="PANTHER" id="PTHR37164:SF1">
    <property type="entry name" value="BACTERIOHEMERYTHRIN"/>
    <property type="match status" value="1"/>
</dbReference>
<organism evidence="5 6">
    <name type="scientific">Candidatus Terasakiella magnetica</name>
    <dbReference type="NCBI Taxonomy" id="1867952"/>
    <lineage>
        <taxon>Bacteria</taxon>
        <taxon>Pseudomonadati</taxon>
        <taxon>Pseudomonadota</taxon>
        <taxon>Alphaproteobacteria</taxon>
        <taxon>Rhodospirillales</taxon>
        <taxon>Terasakiellaceae</taxon>
        <taxon>Terasakiella</taxon>
    </lineage>
</organism>
<comment type="similarity">
    <text evidence="1">Belongs to the hemerythrin family.</text>
</comment>
<evidence type="ECO:0000259" key="4">
    <source>
        <dbReference type="Pfam" id="PF01814"/>
    </source>
</evidence>
<dbReference type="NCBIfam" id="TIGR02481">
    <property type="entry name" value="hemeryth_dom"/>
    <property type="match status" value="1"/>
</dbReference>
<gene>
    <name evidence="5" type="ORF">MTBPR1_190013</name>
</gene>
<dbReference type="SUPFAM" id="SSF47188">
    <property type="entry name" value="Hemerythrin-like"/>
    <property type="match status" value="1"/>
</dbReference>
<name>A0A1C3RFV2_9PROT</name>
<evidence type="ECO:0000256" key="3">
    <source>
        <dbReference type="ARBA" id="ARBA00023004"/>
    </source>
</evidence>
<dbReference type="Proteomes" id="UP000231658">
    <property type="component" value="Unassembled WGS sequence"/>
</dbReference>
<keyword evidence="3" id="KW-0408">Iron</keyword>
<dbReference type="InterPro" id="IPR050669">
    <property type="entry name" value="Hemerythrin"/>
</dbReference>
<reference evidence="5 6" key="1">
    <citation type="submission" date="2016-07" db="EMBL/GenBank/DDBJ databases">
        <authorList>
            <person name="Lefevre C.T."/>
        </authorList>
    </citation>
    <scope>NUCLEOTIDE SEQUENCE [LARGE SCALE GENOMIC DNA]</scope>
    <source>
        <strain evidence="5">PR1</strain>
    </source>
</reference>
<keyword evidence="6" id="KW-1185">Reference proteome</keyword>
<dbReference type="NCBIfam" id="NF033749">
    <property type="entry name" value="bact_hemeryth"/>
    <property type="match status" value="1"/>
</dbReference>
<dbReference type="Gene3D" id="1.20.120.50">
    <property type="entry name" value="Hemerythrin-like"/>
    <property type="match status" value="1"/>
</dbReference>
<evidence type="ECO:0000313" key="6">
    <source>
        <dbReference type="Proteomes" id="UP000231658"/>
    </source>
</evidence>
<dbReference type="CDD" id="cd12107">
    <property type="entry name" value="Hemerythrin"/>
    <property type="match status" value="1"/>
</dbReference>
<dbReference type="RefSeq" id="WP_069186819.1">
    <property type="nucleotide sequence ID" value="NZ_FLYE01000011.1"/>
</dbReference>
<proteinExistence type="inferred from homology"/>
<feature type="domain" description="Hemerythrin-like" evidence="4">
    <location>
        <begin position="14"/>
        <end position="130"/>
    </location>
</feature>
<evidence type="ECO:0000313" key="5">
    <source>
        <dbReference type="EMBL" id="SCA56135.1"/>
    </source>
</evidence>
<dbReference type="GO" id="GO:0046872">
    <property type="term" value="F:metal ion binding"/>
    <property type="evidence" value="ECO:0007669"/>
    <property type="project" value="UniProtKB-KW"/>
</dbReference>
<dbReference type="InterPro" id="IPR012827">
    <property type="entry name" value="Hemerythrin_metal-bd"/>
</dbReference>
<dbReference type="InterPro" id="IPR035938">
    <property type="entry name" value="Hemerythrin-like_sf"/>
</dbReference>
<evidence type="ECO:0000256" key="2">
    <source>
        <dbReference type="ARBA" id="ARBA00022723"/>
    </source>
</evidence>
<dbReference type="STRING" id="1867952.MTBPR1_190013"/>
<evidence type="ECO:0000256" key="1">
    <source>
        <dbReference type="ARBA" id="ARBA00010587"/>
    </source>
</evidence>
<protein>
    <submittedName>
        <fullName evidence="5">Putative Hemerythrin-like metal-binding domain-containing protein</fullName>
    </submittedName>
</protein>
<dbReference type="AlphaFoldDB" id="A0A1C3RFV2"/>
<dbReference type="EMBL" id="FLYE01000011">
    <property type="protein sequence ID" value="SCA56135.1"/>
    <property type="molecule type" value="Genomic_DNA"/>
</dbReference>
<keyword evidence="2" id="KW-0479">Metal-binding</keyword>
<dbReference type="InterPro" id="IPR012312">
    <property type="entry name" value="Hemerythrin-like"/>
</dbReference>